<keyword evidence="6" id="KW-0539">Nucleus</keyword>
<dbReference type="InterPro" id="IPR003035">
    <property type="entry name" value="RWP-RK_dom"/>
</dbReference>
<evidence type="ECO:0000256" key="3">
    <source>
        <dbReference type="ARBA" id="ARBA00023054"/>
    </source>
</evidence>
<feature type="region of interest" description="Disordered" evidence="7">
    <location>
        <begin position="116"/>
        <end position="150"/>
    </location>
</feature>
<dbReference type="AlphaFoldDB" id="A0AAX4P2B6"/>
<keyword evidence="4" id="KW-0238">DNA-binding</keyword>
<evidence type="ECO:0000256" key="2">
    <source>
        <dbReference type="ARBA" id="ARBA00023015"/>
    </source>
</evidence>
<evidence type="ECO:0000256" key="7">
    <source>
        <dbReference type="SAM" id="MobiDB-lite"/>
    </source>
</evidence>
<evidence type="ECO:0000256" key="1">
    <source>
        <dbReference type="ARBA" id="ARBA00004049"/>
    </source>
</evidence>
<dbReference type="GO" id="GO:0003677">
    <property type="term" value="F:DNA binding"/>
    <property type="evidence" value="ECO:0007669"/>
    <property type="project" value="UniProtKB-KW"/>
</dbReference>
<dbReference type="GO" id="GO:0003700">
    <property type="term" value="F:DNA-binding transcription factor activity"/>
    <property type="evidence" value="ECO:0007669"/>
    <property type="project" value="InterPro"/>
</dbReference>
<accession>A0AAX4P2B6</accession>
<feature type="compositionally biased region" description="Polar residues" evidence="7">
    <location>
        <begin position="133"/>
        <end position="147"/>
    </location>
</feature>
<dbReference type="PANTHER" id="PTHR46373">
    <property type="entry name" value="PROTEIN RKD4"/>
    <property type="match status" value="1"/>
</dbReference>
<sequence>MRKPREQSSSQQPKAVNGYVSKVKNLSEKEISSKFHLPIILAAKKLGVCVTALKSRCRQLGISRWPYRKVKKVDNVIKALVDQSAVVVPEASAQNGHLQNALDIRNHILSNPNSTAHLQIKKKKSRSSSVSSARTESCSEGSTSELAQDQDETGVLLRAVQSKCQELEEKYTSRVLDDQRAAEEKKKKQAVAHLAAPGASLAAKNNSALLQNVVSMAMQAQGQGQLFGQNPLLWQQLPLAVSNVSPCGMQEKSASLFGGQILAHRTNLNTQQALLQMQMMAMQNNLSLQALLNNT</sequence>
<evidence type="ECO:0000256" key="4">
    <source>
        <dbReference type="ARBA" id="ARBA00023125"/>
    </source>
</evidence>
<reference evidence="9 10" key="1">
    <citation type="submission" date="2024-03" db="EMBL/GenBank/DDBJ databases">
        <title>Complete genome sequence of the green alga Chloropicon roscoffensis RCC1871.</title>
        <authorList>
            <person name="Lemieux C."/>
            <person name="Pombert J.-F."/>
            <person name="Otis C."/>
            <person name="Turmel M."/>
        </authorList>
    </citation>
    <scope>NUCLEOTIDE SEQUENCE [LARGE SCALE GENOMIC DNA]</scope>
    <source>
        <strain evidence="9 10">RCC1871</strain>
    </source>
</reference>
<protein>
    <submittedName>
        <fullName evidence="9">RWP-RK domain-containing protein</fullName>
    </submittedName>
</protein>
<name>A0AAX4P2B6_9CHLO</name>
<dbReference type="Pfam" id="PF02042">
    <property type="entry name" value="RWP-RK"/>
    <property type="match status" value="1"/>
</dbReference>
<evidence type="ECO:0000256" key="5">
    <source>
        <dbReference type="ARBA" id="ARBA00023163"/>
    </source>
</evidence>
<dbReference type="PANTHER" id="PTHR46373:SF5">
    <property type="entry name" value="RWP-RK DOMAIN PROTEIN"/>
    <property type="match status" value="1"/>
</dbReference>
<dbReference type="Proteomes" id="UP001472866">
    <property type="component" value="Chromosome 03"/>
</dbReference>
<keyword evidence="3" id="KW-0175">Coiled coil</keyword>
<gene>
    <name evidence="9" type="ORF">HKI87_03g19760</name>
</gene>
<comment type="function">
    <text evidence="1">Putative transcription factor.</text>
</comment>
<keyword evidence="10" id="KW-1185">Reference proteome</keyword>
<dbReference type="EMBL" id="CP151503">
    <property type="protein sequence ID" value="WZN60447.1"/>
    <property type="molecule type" value="Genomic_DNA"/>
</dbReference>
<evidence type="ECO:0000259" key="8">
    <source>
        <dbReference type="PROSITE" id="PS51519"/>
    </source>
</evidence>
<dbReference type="InterPro" id="IPR044607">
    <property type="entry name" value="RKD-like"/>
</dbReference>
<evidence type="ECO:0000256" key="6">
    <source>
        <dbReference type="ARBA" id="ARBA00023242"/>
    </source>
</evidence>
<keyword evidence="5" id="KW-0804">Transcription</keyword>
<organism evidence="9 10">
    <name type="scientific">Chloropicon roscoffensis</name>
    <dbReference type="NCBI Taxonomy" id="1461544"/>
    <lineage>
        <taxon>Eukaryota</taxon>
        <taxon>Viridiplantae</taxon>
        <taxon>Chlorophyta</taxon>
        <taxon>Chloropicophyceae</taxon>
        <taxon>Chloropicales</taxon>
        <taxon>Chloropicaceae</taxon>
        <taxon>Chloropicon</taxon>
    </lineage>
</organism>
<evidence type="ECO:0000313" key="9">
    <source>
        <dbReference type="EMBL" id="WZN60447.1"/>
    </source>
</evidence>
<evidence type="ECO:0000313" key="10">
    <source>
        <dbReference type="Proteomes" id="UP001472866"/>
    </source>
</evidence>
<dbReference type="PROSITE" id="PS51519">
    <property type="entry name" value="RWP_RK"/>
    <property type="match status" value="1"/>
</dbReference>
<feature type="domain" description="RWP-RK" evidence="8">
    <location>
        <begin position="7"/>
        <end position="94"/>
    </location>
</feature>
<keyword evidence="2" id="KW-0805">Transcription regulation</keyword>
<proteinExistence type="predicted"/>